<dbReference type="InterPro" id="IPR027266">
    <property type="entry name" value="TrmE/GcvT-like"/>
</dbReference>
<keyword evidence="2" id="KW-0560">Oxidoreductase</keyword>
<dbReference type="Proteomes" id="UP000535890">
    <property type="component" value="Unassembled WGS sequence"/>
</dbReference>
<accession>A0A7Y9J626</accession>
<dbReference type="AlphaFoldDB" id="A0A7Y9J626"/>
<gene>
    <name evidence="2" type="ORF">BJ983_002231</name>
</gene>
<reference evidence="2 3" key="1">
    <citation type="submission" date="2020-07" db="EMBL/GenBank/DDBJ databases">
        <title>Sequencing the genomes of 1000 actinobacteria strains.</title>
        <authorList>
            <person name="Klenk H.-P."/>
        </authorList>
    </citation>
    <scope>NUCLEOTIDE SEQUENCE [LARGE SCALE GENOMIC DNA]</scope>
    <source>
        <strain evidence="2 3">DSM 45772</strain>
    </source>
</reference>
<name>A0A7Y9J626_9PSEU</name>
<sequence>MMAELTSGVELRSAPSPTVLTRRHPLESRRATLEALTGDPTLTLEPPVSVVDLRVDPEPGALAALGAALGGVLPHPADAWTALADGQALRLGPDEWLLTDATATPERWEDRVDALAAPFGGMAVDVTAQRVGVRLQGRSARELLASSCSLDLRPTRFGRGRCAQTLLGQAAVLLVAHGDDDLVVLVRTSFAGYVVDRLVDAARSLAPASA</sequence>
<comment type="caution">
    <text evidence="2">The sequence shown here is derived from an EMBL/GenBank/DDBJ whole genome shotgun (WGS) entry which is preliminary data.</text>
</comment>
<dbReference type="InterPro" id="IPR007375">
    <property type="entry name" value="SoxG"/>
</dbReference>
<dbReference type="Pfam" id="PF04268">
    <property type="entry name" value="SoxG"/>
    <property type="match status" value="1"/>
</dbReference>
<dbReference type="EMBL" id="JACCBN010000001">
    <property type="protein sequence ID" value="NYD36129.1"/>
    <property type="molecule type" value="Genomic_DNA"/>
</dbReference>
<dbReference type="GO" id="GO:0008115">
    <property type="term" value="F:sarcosine oxidase activity"/>
    <property type="evidence" value="ECO:0007669"/>
    <property type="project" value="UniProtKB-EC"/>
</dbReference>
<protein>
    <submittedName>
        <fullName evidence="2">Sarcosine oxidase subunit gamma</fullName>
        <ecNumber evidence="2">1.5.3.1</ecNumber>
    </submittedName>
</protein>
<dbReference type="Gene3D" id="3.30.70.1520">
    <property type="entry name" value="Heterotetrameric sarcosine oxidase"/>
    <property type="match status" value="1"/>
</dbReference>
<dbReference type="EC" id="1.5.3.1" evidence="2"/>
<keyword evidence="3" id="KW-1185">Reference proteome</keyword>
<dbReference type="SUPFAM" id="SSF103025">
    <property type="entry name" value="Folate-binding domain"/>
    <property type="match status" value="1"/>
</dbReference>
<organism evidence="2 3">
    <name type="scientific">Actinomycetospora corticicola</name>
    <dbReference type="NCBI Taxonomy" id="663602"/>
    <lineage>
        <taxon>Bacteria</taxon>
        <taxon>Bacillati</taxon>
        <taxon>Actinomycetota</taxon>
        <taxon>Actinomycetes</taxon>
        <taxon>Pseudonocardiales</taxon>
        <taxon>Pseudonocardiaceae</taxon>
        <taxon>Actinomycetospora</taxon>
    </lineage>
</organism>
<dbReference type="Gene3D" id="3.30.1360.120">
    <property type="entry name" value="Probable tRNA modification gtpase trme, domain 1"/>
    <property type="match status" value="1"/>
</dbReference>
<proteinExistence type="predicted"/>
<feature type="region of interest" description="Disordered" evidence="1">
    <location>
        <begin position="1"/>
        <end position="24"/>
    </location>
</feature>
<evidence type="ECO:0000313" key="2">
    <source>
        <dbReference type="EMBL" id="NYD36129.1"/>
    </source>
</evidence>
<evidence type="ECO:0000256" key="1">
    <source>
        <dbReference type="SAM" id="MobiDB-lite"/>
    </source>
</evidence>
<evidence type="ECO:0000313" key="3">
    <source>
        <dbReference type="Proteomes" id="UP000535890"/>
    </source>
</evidence>